<evidence type="ECO:0000256" key="3">
    <source>
        <dbReference type="ARBA" id="ARBA00022801"/>
    </source>
</evidence>
<keyword evidence="3 7" id="KW-0378">Hydrolase</keyword>
<comment type="caution">
    <text evidence="7">The sequence shown here is derived from an EMBL/GenBank/DDBJ whole genome shotgun (WGS) entry which is preliminary data.</text>
</comment>
<dbReference type="EC" id="3.1.6.1" evidence="7"/>
<keyword evidence="2" id="KW-0479">Metal-binding</keyword>
<sequence>MVLTDCGNQKEEMRIIKTNSIYLVLTLSLVVITGHASNASESNDPTPEKQTKPSSASDSPPNIVVILADDLGCSDMSLYNGWIETPRIDQLASEGVTFTDFHSNSSVCSPTRAALLTGRYQQRVGIIDVIAGHLDTPGLDPTELTMSRLMQQNGYRTALFGKWHLGTKPEQNPIHHGFDEFIGFLPGGCHYLQHKDWLDGTEYKEQEGYSTHIITDKSIDFLRRHKDKPFFMYVAHQAVHNYYLIPSDPPETKSKDIPLSGDIARARYKIMLEDLDVQVGRILDALKELELEENTIVIFFSDNGDVWLGTNERPYRGHKFSNYEGGHRVPAAIRWPGHIQAGWKSDELIVGMDILPTVMDIVGIDVPKERHLDGISVKEHLLNQVDLPDRPVFFGYEPKLGTAMRYGHWKMQTKGNTTELYDLSKDIKETRNVADKYPERTERMKNAIEKWKLDVKASVSQANE</sequence>
<dbReference type="Proteomes" id="UP000315471">
    <property type="component" value="Unassembled WGS sequence"/>
</dbReference>
<dbReference type="InterPro" id="IPR050738">
    <property type="entry name" value="Sulfatase"/>
</dbReference>
<evidence type="ECO:0000313" key="7">
    <source>
        <dbReference type="EMBL" id="TWU43070.1"/>
    </source>
</evidence>
<evidence type="ECO:0000256" key="1">
    <source>
        <dbReference type="ARBA" id="ARBA00008779"/>
    </source>
</evidence>
<dbReference type="GO" id="GO:0004065">
    <property type="term" value="F:arylsulfatase activity"/>
    <property type="evidence" value="ECO:0007669"/>
    <property type="project" value="UniProtKB-EC"/>
</dbReference>
<proteinExistence type="inferred from homology"/>
<keyword evidence="4" id="KW-0106">Calcium</keyword>
<dbReference type="InterPro" id="IPR017850">
    <property type="entry name" value="Alkaline_phosphatase_core_sf"/>
</dbReference>
<dbReference type="Gene3D" id="3.30.1120.10">
    <property type="match status" value="1"/>
</dbReference>
<dbReference type="Pfam" id="PF00884">
    <property type="entry name" value="Sulfatase"/>
    <property type="match status" value="1"/>
</dbReference>
<evidence type="ECO:0000259" key="6">
    <source>
        <dbReference type="Pfam" id="PF00884"/>
    </source>
</evidence>
<reference evidence="7 8" key="1">
    <citation type="submission" date="2019-02" db="EMBL/GenBank/DDBJ databases">
        <title>Deep-cultivation of Planctomycetes and their phenomic and genomic characterization uncovers novel biology.</title>
        <authorList>
            <person name="Wiegand S."/>
            <person name="Jogler M."/>
            <person name="Boedeker C."/>
            <person name="Pinto D."/>
            <person name="Vollmers J."/>
            <person name="Rivas-Marin E."/>
            <person name="Kohn T."/>
            <person name="Peeters S.H."/>
            <person name="Heuer A."/>
            <person name="Rast P."/>
            <person name="Oberbeckmann S."/>
            <person name="Bunk B."/>
            <person name="Jeske O."/>
            <person name="Meyerdierks A."/>
            <person name="Storesund J.E."/>
            <person name="Kallscheuer N."/>
            <person name="Luecker S."/>
            <person name="Lage O.M."/>
            <person name="Pohl T."/>
            <person name="Merkel B.J."/>
            <person name="Hornburger P."/>
            <person name="Mueller R.-W."/>
            <person name="Bruemmer F."/>
            <person name="Labrenz M."/>
            <person name="Spormann A.M."/>
            <person name="Op Den Camp H."/>
            <person name="Overmann J."/>
            <person name="Amann R."/>
            <person name="Jetten M.S.M."/>
            <person name="Mascher T."/>
            <person name="Medema M.H."/>
            <person name="Devos D.P."/>
            <person name="Kaster A.-K."/>
            <person name="Ovreas L."/>
            <person name="Rohde M."/>
            <person name="Galperin M.Y."/>
            <person name="Jogler C."/>
        </authorList>
    </citation>
    <scope>NUCLEOTIDE SEQUENCE [LARGE SCALE GENOMIC DNA]</scope>
    <source>
        <strain evidence="7 8">Q31b</strain>
    </source>
</reference>
<dbReference type="PANTHER" id="PTHR42693">
    <property type="entry name" value="ARYLSULFATASE FAMILY MEMBER"/>
    <property type="match status" value="1"/>
</dbReference>
<comment type="similarity">
    <text evidence="1">Belongs to the sulfatase family.</text>
</comment>
<dbReference type="PANTHER" id="PTHR42693:SF53">
    <property type="entry name" value="ENDO-4-O-SULFATASE"/>
    <property type="match status" value="1"/>
</dbReference>
<gene>
    <name evidence="7" type="primary">atsA_18</name>
    <name evidence="7" type="ORF">Q31b_21070</name>
</gene>
<feature type="region of interest" description="Disordered" evidence="5">
    <location>
        <begin position="37"/>
        <end position="61"/>
    </location>
</feature>
<dbReference type="PROSITE" id="PS00523">
    <property type="entry name" value="SULFATASE_1"/>
    <property type="match status" value="1"/>
</dbReference>
<evidence type="ECO:0000256" key="5">
    <source>
        <dbReference type="SAM" id="MobiDB-lite"/>
    </source>
</evidence>
<organism evidence="7 8">
    <name type="scientific">Novipirellula aureliae</name>
    <dbReference type="NCBI Taxonomy" id="2527966"/>
    <lineage>
        <taxon>Bacteria</taxon>
        <taxon>Pseudomonadati</taxon>
        <taxon>Planctomycetota</taxon>
        <taxon>Planctomycetia</taxon>
        <taxon>Pirellulales</taxon>
        <taxon>Pirellulaceae</taxon>
        <taxon>Novipirellula</taxon>
    </lineage>
</organism>
<dbReference type="InterPro" id="IPR000917">
    <property type="entry name" value="Sulfatase_N"/>
</dbReference>
<name>A0A5C6E2D6_9BACT</name>
<dbReference type="RefSeq" id="WP_231617447.1">
    <property type="nucleotide sequence ID" value="NZ_SJPY01000003.1"/>
</dbReference>
<accession>A0A5C6E2D6</accession>
<evidence type="ECO:0000256" key="2">
    <source>
        <dbReference type="ARBA" id="ARBA00022723"/>
    </source>
</evidence>
<dbReference type="Gene3D" id="3.40.720.10">
    <property type="entry name" value="Alkaline Phosphatase, subunit A"/>
    <property type="match status" value="1"/>
</dbReference>
<dbReference type="InterPro" id="IPR024607">
    <property type="entry name" value="Sulfatase_CS"/>
</dbReference>
<dbReference type="GO" id="GO:0046872">
    <property type="term" value="F:metal ion binding"/>
    <property type="evidence" value="ECO:0007669"/>
    <property type="project" value="UniProtKB-KW"/>
</dbReference>
<dbReference type="AlphaFoldDB" id="A0A5C6E2D6"/>
<keyword evidence="8" id="KW-1185">Reference proteome</keyword>
<evidence type="ECO:0000313" key="8">
    <source>
        <dbReference type="Proteomes" id="UP000315471"/>
    </source>
</evidence>
<dbReference type="EMBL" id="SJPY01000003">
    <property type="protein sequence ID" value="TWU43070.1"/>
    <property type="molecule type" value="Genomic_DNA"/>
</dbReference>
<protein>
    <submittedName>
        <fullName evidence="7">Arylsulfatase</fullName>
        <ecNumber evidence="7">3.1.6.1</ecNumber>
    </submittedName>
</protein>
<evidence type="ECO:0000256" key="4">
    <source>
        <dbReference type="ARBA" id="ARBA00022837"/>
    </source>
</evidence>
<dbReference type="SUPFAM" id="SSF53649">
    <property type="entry name" value="Alkaline phosphatase-like"/>
    <property type="match status" value="1"/>
</dbReference>
<feature type="domain" description="Sulfatase N-terminal" evidence="6">
    <location>
        <begin position="61"/>
        <end position="364"/>
    </location>
</feature>